<feature type="domain" description="Pirin N-terminal" evidence="4">
    <location>
        <begin position="26"/>
        <end position="131"/>
    </location>
</feature>
<dbReference type="InterPro" id="IPR003829">
    <property type="entry name" value="Pirin_N_dom"/>
</dbReference>
<dbReference type="GO" id="GO:0046872">
    <property type="term" value="F:metal ion binding"/>
    <property type="evidence" value="ECO:0007669"/>
    <property type="project" value="UniProtKB-KW"/>
</dbReference>
<dbReference type="PANTHER" id="PTHR13903">
    <property type="entry name" value="PIRIN-RELATED"/>
    <property type="match status" value="1"/>
</dbReference>
<dbReference type="RefSeq" id="WP_127744855.1">
    <property type="nucleotide sequence ID" value="NZ_SACN01000002.1"/>
</dbReference>
<organism evidence="6 7">
    <name type="scientific">Sphingomonas crocodyli</name>
    <dbReference type="NCBI Taxonomy" id="1979270"/>
    <lineage>
        <taxon>Bacteria</taxon>
        <taxon>Pseudomonadati</taxon>
        <taxon>Pseudomonadota</taxon>
        <taxon>Alphaproteobacteria</taxon>
        <taxon>Sphingomonadales</taxon>
        <taxon>Sphingomonadaceae</taxon>
        <taxon>Sphingomonas</taxon>
    </lineage>
</organism>
<dbReference type="InterPro" id="IPR008778">
    <property type="entry name" value="Pirin_C_dom"/>
</dbReference>
<keyword evidence="2" id="KW-0408">Iron</keyword>
<evidence type="ECO:0000256" key="3">
    <source>
        <dbReference type="RuleBase" id="RU003457"/>
    </source>
</evidence>
<dbReference type="OrthoDB" id="9780903at2"/>
<dbReference type="CDD" id="cd02909">
    <property type="entry name" value="cupin_pirin_N"/>
    <property type="match status" value="1"/>
</dbReference>
<dbReference type="PANTHER" id="PTHR13903:SF8">
    <property type="entry name" value="PIRIN"/>
    <property type="match status" value="1"/>
</dbReference>
<feature type="binding site" evidence="2">
    <location>
        <position position="65"/>
    </location>
    <ligand>
        <name>Fe cation</name>
        <dbReference type="ChEBI" id="CHEBI:24875"/>
    </ligand>
</feature>
<evidence type="ECO:0000256" key="1">
    <source>
        <dbReference type="ARBA" id="ARBA00008416"/>
    </source>
</evidence>
<dbReference type="SUPFAM" id="SSF51182">
    <property type="entry name" value="RmlC-like cupins"/>
    <property type="match status" value="1"/>
</dbReference>
<keyword evidence="2" id="KW-0479">Metal-binding</keyword>
<feature type="domain" description="Pirin C-terminal" evidence="5">
    <location>
        <begin position="184"/>
        <end position="284"/>
    </location>
</feature>
<dbReference type="PIRSF" id="PIRSF006232">
    <property type="entry name" value="Pirin"/>
    <property type="match status" value="1"/>
</dbReference>
<dbReference type="Pfam" id="PF05726">
    <property type="entry name" value="Pirin_C"/>
    <property type="match status" value="1"/>
</dbReference>
<sequence>MTLRTSDIDGVDMVILPPVRDLGDGFTVRRALPSAHRRMVGPFIFFDQMGPAAFTGGEGLDVRPHPHIGLATITYLLEGEIMHRDSVGSVQPIRAGEVNWMTAGSGIVHSERTPDELRPSGSRLAGLQTWVALPTRHEETDPSFAHHKADTIPVIEDAGTKLTLIVGTSDGLKSPVKTFSDMVYADIVLAPGARYQLKAEHVERAVYVVSGEVEVVGQSGSFAANELVIFKPDAEIVLRSTAGARLMLIGGEPFPEKRNIYWNFVSSSQDRIEQAKADWRAQRFARVPDESEFIPLPEDPKPVRYP</sequence>
<gene>
    <name evidence="6" type="ORF">EOD43_14925</name>
</gene>
<dbReference type="InterPro" id="IPR012093">
    <property type="entry name" value="Pirin"/>
</dbReference>
<comment type="caution">
    <text evidence="6">The sequence shown here is derived from an EMBL/GenBank/DDBJ whole genome shotgun (WGS) entry which is preliminary data.</text>
</comment>
<feature type="binding site" evidence="2">
    <location>
        <position position="111"/>
    </location>
    <ligand>
        <name>Fe cation</name>
        <dbReference type="ChEBI" id="CHEBI:24875"/>
    </ligand>
</feature>
<dbReference type="Pfam" id="PF02678">
    <property type="entry name" value="Pirin"/>
    <property type="match status" value="1"/>
</dbReference>
<protein>
    <submittedName>
        <fullName evidence="6">Pirin family protein</fullName>
    </submittedName>
</protein>
<evidence type="ECO:0000259" key="4">
    <source>
        <dbReference type="Pfam" id="PF02678"/>
    </source>
</evidence>
<reference evidence="6 7" key="1">
    <citation type="submission" date="2019-01" db="EMBL/GenBank/DDBJ databases">
        <authorList>
            <person name="Chen W.-M."/>
        </authorList>
    </citation>
    <scope>NUCLEOTIDE SEQUENCE [LARGE SCALE GENOMIC DNA]</scope>
    <source>
        <strain evidence="6 7">CCP-7</strain>
    </source>
</reference>
<feature type="binding site" evidence="2">
    <location>
        <position position="109"/>
    </location>
    <ligand>
        <name>Fe cation</name>
        <dbReference type="ChEBI" id="CHEBI:24875"/>
    </ligand>
</feature>
<evidence type="ECO:0000313" key="6">
    <source>
        <dbReference type="EMBL" id="RVT90839.1"/>
    </source>
</evidence>
<evidence type="ECO:0000256" key="2">
    <source>
        <dbReference type="PIRSR" id="PIRSR006232-1"/>
    </source>
</evidence>
<comment type="cofactor">
    <cofactor evidence="2">
        <name>Fe cation</name>
        <dbReference type="ChEBI" id="CHEBI:24875"/>
    </cofactor>
    <text evidence="2">Binds 1 Fe cation per subunit.</text>
</comment>
<dbReference type="Proteomes" id="UP000282971">
    <property type="component" value="Unassembled WGS sequence"/>
</dbReference>
<dbReference type="InterPro" id="IPR011051">
    <property type="entry name" value="RmlC_Cupin_sf"/>
</dbReference>
<proteinExistence type="inferred from homology"/>
<name>A0A437LZH9_9SPHN</name>
<dbReference type="InterPro" id="IPR014710">
    <property type="entry name" value="RmlC-like_jellyroll"/>
</dbReference>
<comment type="similarity">
    <text evidence="1 3">Belongs to the pirin family.</text>
</comment>
<dbReference type="Gene3D" id="2.60.120.10">
    <property type="entry name" value="Jelly Rolls"/>
    <property type="match status" value="2"/>
</dbReference>
<dbReference type="EMBL" id="SACN01000002">
    <property type="protein sequence ID" value="RVT90839.1"/>
    <property type="molecule type" value="Genomic_DNA"/>
</dbReference>
<feature type="binding site" evidence="2">
    <location>
        <position position="67"/>
    </location>
    <ligand>
        <name>Fe cation</name>
        <dbReference type="ChEBI" id="CHEBI:24875"/>
    </ligand>
</feature>
<evidence type="ECO:0000259" key="5">
    <source>
        <dbReference type="Pfam" id="PF05726"/>
    </source>
</evidence>
<keyword evidence="7" id="KW-1185">Reference proteome</keyword>
<evidence type="ECO:0000313" key="7">
    <source>
        <dbReference type="Proteomes" id="UP000282971"/>
    </source>
</evidence>
<accession>A0A437LZH9</accession>
<dbReference type="AlphaFoldDB" id="A0A437LZH9"/>